<name>A0AAD2C0X5_9RALS</name>
<feature type="transmembrane region" description="Helical" evidence="2">
    <location>
        <begin position="98"/>
        <end position="125"/>
    </location>
</feature>
<keyword evidence="4" id="KW-0645">Protease</keyword>
<keyword evidence="4" id="KW-0482">Metalloprotease</keyword>
<feature type="transmembrane region" description="Helical" evidence="2">
    <location>
        <begin position="40"/>
        <end position="61"/>
    </location>
</feature>
<dbReference type="InterPro" id="IPR003960">
    <property type="entry name" value="ATPase_AAA_CS"/>
</dbReference>
<sequence length="666" mass="71062">MNQLKSASAEVYSTRSFTALLIVPVSIMAALSLFPAATHGVVFGLIALLVLLSVAALFNLLRQLLDMKLNNLPISPGLVLMVATGIAWHAAARTFPSLAGWIVPGCAGMLIVGAIYTLFAVAMALTTKPVVMPNQDLLLVWEEQYATAPAGAADQTQLPTQNFQFRAARPSVNFDSIVGQETLKSDMRRALSAWQEKSGNGVLLFGPPGGGKSLMASALAGQAALGLIKVSYGDLASKWVGATTENLRKVFEDAWAQAPVVLFFDEADSLVSQRSGSGSYEEYNRMVTTFLSLVDDTRTHHPGVLLVAATNFKDRLDEAAVRAARFDFPVEVPLPDAQARAHLIDIELKKERIGIDNGVLERLVRRWGGLNVPTIQKATQRAIEIARAGNASEVNFSDLLKAMRTLQGYKGGAAEGTKEIGQLFYAPEVKRRLENLAAQMRDLDRFEELGGTLPKGVLFSGPPGTGKTAAASALAKACQWPLLVYSGKQLMSEDAVQKLRDKASNMRPAIVFIDEADDILADRSMSATKEATNALLQLIDGAGGMLQDVVWIAATNNPDMIDAAAVRGGRFGTRVEIGLPDGDVVRDVVAWWASEHAGFLGEGDPVSWVDQAAGVLTGLSQASILEALKDAKNMAVMDAMGGQNTGKKAVVLLEHVQAARAAMAAA</sequence>
<dbReference type="RefSeq" id="WP_024542415.1">
    <property type="nucleotide sequence ID" value="NZ_CATZAZ010000011.1"/>
</dbReference>
<feature type="transmembrane region" description="Helical" evidence="2">
    <location>
        <begin position="12"/>
        <end position="34"/>
    </location>
</feature>
<dbReference type="PROSITE" id="PS00674">
    <property type="entry name" value="AAA"/>
    <property type="match status" value="1"/>
</dbReference>
<keyword evidence="4" id="KW-0378">Hydrolase</keyword>
<dbReference type="InterPro" id="IPR027417">
    <property type="entry name" value="P-loop_NTPase"/>
</dbReference>
<dbReference type="InterPro" id="IPR050168">
    <property type="entry name" value="AAA_ATPase_domain"/>
</dbReference>
<dbReference type="Gene3D" id="1.10.8.60">
    <property type="match status" value="1"/>
</dbReference>
<dbReference type="GO" id="GO:0016887">
    <property type="term" value="F:ATP hydrolysis activity"/>
    <property type="evidence" value="ECO:0007669"/>
    <property type="project" value="InterPro"/>
</dbReference>
<dbReference type="InterPro" id="IPR003959">
    <property type="entry name" value="ATPase_AAA_core"/>
</dbReference>
<accession>A0AAD2C0X5</accession>
<dbReference type="PANTHER" id="PTHR23077">
    <property type="entry name" value="AAA-FAMILY ATPASE"/>
    <property type="match status" value="1"/>
</dbReference>
<keyword evidence="1" id="KW-0067">ATP-binding</keyword>
<feature type="domain" description="AAA+ ATPase" evidence="3">
    <location>
        <begin position="453"/>
        <end position="581"/>
    </location>
</feature>
<keyword evidence="1" id="KW-0547">Nucleotide-binding</keyword>
<evidence type="ECO:0000313" key="5">
    <source>
        <dbReference type="Proteomes" id="UP001189756"/>
    </source>
</evidence>
<dbReference type="Pfam" id="PF00004">
    <property type="entry name" value="AAA"/>
    <property type="match status" value="2"/>
</dbReference>
<dbReference type="CDD" id="cd19481">
    <property type="entry name" value="RecA-like_protease"/>
    <property type="match status" value="2"/>
</dbReference>
<dbReference type="GO" id="GO:0008237">
    <property type="term" value="F:metallopeptidase activity"/>
    <property type="evidence" value="ECO:0007669"/>
    <property type="project" value="UniProtKB-KW"/>
</dbReference>
<dbReference type="PANTHER" id="PTHR23077:SF198">
    <property type="entry name" value="ATP-DEPENDENT ZINC METALLOPROTEASE FTSH"/>
    <property type="match status" value="1"/>
</dbReference>
<dbReference type="EMBL" id="CATZAZ010000011">
    <property type="protein sequence ID" value="CAJ0804516.1"/>
    <property type="molecule type" value="Genomic_DNA"/>
</dbReference>
<comment type="similarity">
    <text evidence="1">Belongs to the AAA ATPase family.</text>
</comment>
<keyword evidence="2" id="KW-0812">Transmembrane</keyword>
<dbReference type="SUPFAM" id="SSF52540">
    <property type="entry name" value="P-loop containing nucleoside triphosphate hydrolases"/>
    <property type="match status" value="2"/>
</dbReference>
<comment type="caution">
    <text evidence="4">The sequence shown here is derived from an EMBL/GenBank/DDBJ whole genome shotgun (WGS) entry which is preliminary data.</text>
</comment>
<dbReference type="GO" id="GO:0005524">
    <property type="term" value="F:ATP binding"/>
    <property type="evidence" value="ECO:0007669"/>
    <property type="project" value="UniProtKB-KW"/>
</dbReference>
<dbReference type="Proteomes" id="UP001189756">
    <property type="component" value="Unassembled WGS sequence"/>
</dbReference>
<evidence type="ECO:0000259" key="3">
    <source>
        <dbReference type="SMART" id="SM00382"/>
    </source>
</evidence>
<reference evidence="4" key="1">
    <citation type="submission" date="2023-07" db="EMBL/GenBank/DDBJ databases">
        <authorList>
            <person name="Peeters C."/>
        </authorList>
    </citation>
    <scope>NUCLEOTIDE SEQUENCE</scope>
    <source>
        <strain evidence="4">R-77560</strain>
    </source>
</reference>
<dbReference type="EC" id="3.4.24.-" evidence="4"/>
<evidence type="ECO:0000313" key="4">
    <source>
        <dbReference type="EMBL" id="CAJ0804516.1"/>
    </source>
</evidence>
<dbReference type="Gene3D" id="3.40.50.300">
    <property type="entry name" value="P-loop containing nucleotide triphosphate hydrolases"/>
    <property type="match status" value="2"/>
</dbReference>
<evidence type="ECO:0000256" key="1">
    <source>
        <dbReference type="RuleBase" id="RU003651"/>
    </source>
</evidence>
<dbReference type="SMART" id="SM00382">
    <property type="entry name" value="AAA"/>
    <property type="match status" value="2"/>
</dbReference>
<proteinExistence type="inferred from homology"/>
<evidence type="ECO:0000256" key="2">
    <source>
        <dbReference type="SAM" id="Phobius"/>
    </source>
</evidence>
<protein>
    <submittedName>
        <fullName evidence="4">ATP-dependent zinc metalloprotease FtsH</fullName>
        <ecNumber evidence="4">3.4.24.-</ecNumber>
    </submittedName>
</protein>
<gene>
    <name evidence="4" type="primary">ftsH_3</name>
    <name evidence="4" type="ORF">R77560_04087</name>
</gene>
<keyword evidence="2" id="KW-0472">Membrane</keyword>
<dbReference type="AlphaFoldDB" id="A0AAD2C0X5"/>
<keyword evidence="2" id="KW-1133">Transmembrane helix</keyword>
<dbReference type="InterPro" id="IPR003593">
    <property type="entry name" value="AAA+_ATPase"/>
</dbReference>
<feature type="domain" description="AAA+ ATPase" evidence="3">
    <location>
        <begin position="198"/>
        <end position="336"/>
    </location>
</feature>
<organism evidence="4 5">
    <name type="scientific">Ralstonia thomasii</name>
    <dbReference type="NCBI Taxonomy" id="3058596"/>
    <lineage>
        <taxon>Bacteria</taxon>
        <taxon>Pseudomonadati</taxon>
        <taxon>Pseudomonadota</taxon>
        <taxon>Betaproteobacteria</taxon>
        <taxon>Burkholderiales</taxon>
        <taxon>Burkholderiaceae</taxon>
        <taxon>Ralstonia</taxon>
    </lineage>
</organism>